<name>A0ABV0P1C7_9TELE</name>
<evidence type="ECO:0000313" key="1">
    <source>
        <dbReference type="EMBL" id="MEQ2177500.1"/>
    </source>
</evidence>
<accession>A0ABV0P1C7</accession>
<dbReference type="Proteomes" id="UP001476798">
    <property type="component" value="Unassembled WGS sequence"/>
</dbReference>
<dbReference type="EMBL" id="JAHRIO010060145">
    <property type="protein sequence ID" value="MEQ2177500.1"/>
    <property type="molecule type" value="Genomic_DNA"/>
</dbReference>
<comment type="caution">
    <text evidence="1">The sequence shown here is derived from an EMBL/GenBank/DDBJ whole genome shotgun (WGS) entry which is preliminary data.</text>
</comment>
<gene>
    <name evidence="1" type="ORF">GOODEAATRI_004209</name>
</gene>
<reference evidence="1 2" key="1">
    <citation type="submission" date="2021-06" db="EMBL/GenBank/DDBJ databases">
        <authorList>
            <person name="Palmer J.M."/>
        </authorList>
    </citation>
    <scope>NUCLEOTIDE SEQUENCE [LARGE SCALE GENOMIC DNA]</scope>
    <source>
        <strain evidence="1 2">GA_2019</strain>
        <tissue evidence="1">Muscle</tissue>
    </source>
</reference>
<organism evidence="1 2">
    <name type="scientific">Goodea atripinnis</name>
    <dbReference type="NCBI Taxonomy" id="208336"/>
    <lineage>
        <taxon>Eukaryota</taxon>
        <taxon>Metazoa</taxon>
        <taxon>Chordata</taxon>
        <taxon>Craniata</taxon>
        <taxon>Vertebrata</taxon>
        <taxon>Euteleostomi</taxon>
        <taxon>Actinopterygii</taxon>
        <taxon>Neopterygii</taxon>
        <taxon>Teleostei</taxon>
        <taxon>Neoteleostei</taxon>
        <taxon>Acanthomorphata</taxon>
        <taxon>Ovalentaria</taxon>
        <taxon>Atherinomorphae</taxon>
        <taxon>Cyprinodontiformes</taxon>
        <taxon>Goodeidae</taxon>
        <taxon>Goodea</taxon>
    </lineage>
</organism>
<keyword evidence="2" id="KW-1185">Reference proteome</keyword>
<protein>
    <submittedName>
        <fullName evidence="1">Uncharacterized protein</fullName>
    </submittedName>
</protein>
<proteinExistence type="predicted"/>
<feature type="non-terminal residue" evidence="1">
    <location>
        <position position="1"/>
    </location>
</feature>
<evidence type="ECO:0000313" key="2">
    <source>
        <dbReference type="Proteomes" id="UP001476798"/>
    </source>
</evidence>
<sequence>SNDDLLTWSATRSSDLFTERPARHISISFACPSIPTLQHPATHPVGFLLNCRPQSRDAMPSICQQGDCFSALEIVAWEINVAAGLTDPTGDLRW</sequence>